<feature type="region of interest" description="Disordered" evidence="1">
    <location>
        <begin position="925"/>
        <end position="946"/>
    </location>
</feature>
<keyword evidence="3" id="KW-1185">Reference proteome</keyword>
<feature type="region of interest" description="Disordered" evidence="1">
    <location>
        <begin position="963"/>
        <end position="1003"/>
    </location>
</feature>
<organism evidence="2 3">
    <name type="scientific">Ascobolus immersus RN42</name>
    <dbReference type="NCBI Taxonomy" id="1160509"/>
    <lineage>
        <taxon>Eukaryota</taxon>
        <taxon>Fungi</taxon>
        <taxon>Dikarya</taxon>
        <taxon>Ascomycota</taxon>
        <taxon>Pezizomycotina</taxon>
        <taxon>Pezizomycetes</taxon>
        <taxon>Pezizales</taxon>
        <taxon>Ascobolaceae</taxon>
        <taxon>Ascobolus</taxon>
    </lineage>
</organism>
<feature type="compositionally biased region" description="Low complexity" evidence="1">
    <location>
        <begin position="1128"/>
        <end position="1139"/>
    </location>
</feature>
<feature type="compositionally biased region" description="Acidic residues" evidence="1">
    <location>
        <begin position="303"/>
        <end position="322"/>
    </location>
</feature>
<evidence type="ECO:0000313" key="2">
    <source>
        <dbReference type="EMBL" id="RPA73779.1"/>
    </source>
</evidence>
<feature type="compositionally biased region" description="Basic and acidic residues" evidence="1">
    <location>
        <begin position="515"/>
        <end position="594"/>
    </location>
</feature>
<feature type="compositionally biased region" description="Low complexity" evidence="1">
    <location>
        <begin position="36"/>
        <end position="50"/>
    </location>
</feature>
<feature type="compositionally biased region" description="Polar residues" evidence="1">
    <location>
        <begin position="383"/>
        <end position="395"/>
    </location>
</feature>
<evidence type="ECO:0000313" key="3">
    <source>
        <dbReference type="Proteomes" id="UP000275078"/>
    </source>
</evidence>
<feature type="compositionally biased region" description="Pro residues" evidence="1">
    <location>
        <begin position="353"/>
        <end position="365"/>
    </location>
</feature>
<gene>
    <name evidence="2" type="ORF">BJ508DRAFT_333745</name>
</gene>
<dbReference type="InterPro" id="IPR051144">
    <property type="entry name" value="Formin_homology_domain"/>
</dbReference>
<reference evidence="2 3" key="1">
    <citation type="journal article" date="2018" name="Nat. Ecol. Evol.">
        <title>Pezizomycetes genomes reveal the molecular basis of ectomycorrhizal truffle lifestyle.</title>
        <authorList>
            <person name="Murat C."/>
            <person name="Payen T."/>
            <person name="Noel B."/>
            <person name="Kuo A."/>
            <person name="Morin E."/>
            <person name="Chen J."/>
            <person name="Kohler A."/>
            <person name="Krizsan K."/>
            <person name="Balestrini R."/>
            <person name="Da Silva C."/>
            <person name="Montanini B."/>
            <person name="Hainaut M."/>
            <person name="Levati E."/>
            <person name="Barry K.W."/>
            <person name="Belfiori B."/>
            <person name="Cichocki N."/>
            <person name="Clum A."/>
            <person name="Dockter R.B."/>
            <person name="Fauchery L."/>
            <person name="Guy J."/>
            <person name="Iotti M."/>
            <person name="Le Tacon F."/>
            <person name="Lindquist E.A."/>
            <person name="Lipzen A."/>
            <person name="Malagnac F."/>
            <person name="Mello A."/>
            <person name="Molinier V."/>
            <person name="Miyauchi S."/>
            <person name="Poulain J."/>
            <person name="Riccioni C."/>
            <person name="Rubini A."/>
            <person name="Sitrit Y."/>
            <person name="Splivallo R."/>
            <person name="Traeger S."/>
            <person name="Wang M."/>
            <person name="Zifcakova L."/>
            <person name="Wipf D."/>
            <person name="Zambonelli A."/>
            <person name="Paolocci F."/>
            <person name="Nowrousian M."/>
            <person name="Ottonello S."/>
            <person name="Baldrian P."/>
            <person name="Spatafora J.W."/>
            <person name="Henrissat B."/>
            <person name="Nagy L.G."/>
            <person name="Aury J.M."/>
            <person name="Wincker P."/>
            <person name="Grigoriev I.V."/>
            <person name="Bonfante P."/>
            <person name="Martin F.M."/>
        </authorList>
    </citation>
    <scope>NUCLEOTIDE SEQUENCE [LARGE SCALE GENOMIC DNA]</scope>
    <source>
        <strain evidence="2 3">RN42</strain>
    </source>
</reference>
<feature type="compositionally biased region" description="Pro residues" evidence="1">
    <location>
        <begin position="406"/>
        <end position="415"/>
    </location>
</feature>
<feature type="compositionally biased region" description="Low complexity" evidence="1">
    <location>
        <begin position="72"/>
        <end position="96"/>
    </location>
</feature>
<dbReference type="EMBL" id="ML119811">
    <property type="protein sequence ID" value="RPA73779.1"/>
    <property type="molecule type" value="Genomic_DNA"/>
</dbReference>
<feature type="compositionally biased region" description="Basic and acidic residues" evidence="1">
    <location>
        <begin position="323"/>
        <end position="346"/>
    </location>
</feature>
<feature type="compositionally biased region" description="Basic and acidic residues" evidence="1">
    <location>
        <begin position="422"/>
        <end position="460"/>
    </location>
</feature>
<accession>A0A3N4HIQ9</accession>
<evidence type="ECO:0000256" key="1">
    <source>
        <dbReference type="SAM" id="MobiDB-lite"/>
    </source>
</evidence>
<dbReference type="PANTHER" id="PTHR45733">
    <property type="entry name" value="FORMIN-J"/>
    <property type="match status" value="1"/>
</dbReference>
<feature type="compositionally biased region" description="Basic and acidic residues" evidence="1">
    <location>
        <begin position="1087"/>
        <end position="1096"/>
    </location>
</feature>
<dbReference type="Proteomes" id="UP000275078">
    <property type="component" value="Unassembled WGS sequence"/>
</dbReference>
<feature type="region of interest" description="Disordered" evidence="1">
    <location>
        <begin position="1128"/>
        <end position="1159"/>
    </location>
</feature>
<feature type="compositionally biased region" description="Acidic residues" evidence="1">
    <location>
        <begin position="1146"/>
        <end position="1159"/>
    </location>
</feature>
<proteinExistence type="predicted"/>
<protein>
    <submittedName>
        <fullName evidence="2">Uncharacterized protein</fullName>
    </submittedName>
</protein>
<feature type="region of interest" description="Disordered" evidence="1">
    <location>
        <begin position="1"/>
        <end position="59"/>
    </location>
</feature>
<feature type="region of interest" description="Disordered" evidence="1">
    <location>
        <begin position="298"/>
        <end position="460"/>
    </location>
</feature>
<feature type="region of interest" description="Disordered" evidence="1">
    <location>
        <begin position="1080"/>
        <end position="1111"/>
    </location>
</feature>
<dbReference type="AlphaFoldDB" id="A0A3N4HIQ9"/>
<sequence>MGEATDSPSLDLHLPASQAPSTIQTLVPTQPPVPPQSQTQQTSNASQQPQDTQDAEFWKTQFLAMQRQMAELQAQQLAIQQQQTQVSNASQTSASTHQTPVRPAQTPRKREVPTGDNDTQLEEEPKKKKSASGKGIVASRRAPPTPTTPTPKGKKRKQRACVDRKVLAGEIGLDPTNRKALSPVKSQMRALGKVLTPPFDFSQTYTTHTKNKDRNLDSVITHFHEELKKTFPAIKRIHVVQIVQQCCEDTRRDVALVLKWETKTGGTSQDLEKLKRSHHGVSVNELIKKVQDGEIELPSQNLFDDDDDFGAKGEEDEYDISDVDDKYEPGGDDEHVMDGASSDEKRPGKRIRPSPPERGPHPAFPPTQSAPQHHLDIQPDIIDQQSSYGLPSHMQNKYEYDDSGFTPPPERPVPVDPALLEKPQRVDRCDADGMYNDEQRKDAAARRNYERDANRRAAEKKLAEERERLLADQRRFEEERAKFFAYAGGGGQLDQGVESVAAAAAVPVGIVRVDNEAHAAHDKNTREQEEAKEKAAREQEKAAQEARDRQAEEKVAQDAKDREAEEKVAQDAKDREAEEKVAQDAKDREAKEKAAQTAIPEETAITPETPAIIPEETAITPETPAITPEETAYGEPEPKAGDDIAMAFGQDVSKCRMTLHGPVESSGDLAIRETDAHSEPKSLYLTVSLVDEYERIISLHQVPIQYFDRLSTFLGYFVACCQYSNEEQVMEYMIEVTSRDWDGIAIWKPLTDETEFNEMTTDLDDVWGRFGHKPTKLLVRVSDKNDHPAGKFDFIPASFVPVNGLLDECDGDTEHPHNTNDTSQSLSQFLDIDKLESDGYDEEEPRAHTPNIHINEPSQTLTQFVIADRAGADTHDGHVSEDDSEPHHAHAAPVFEAGGELVDEGEVKESGDRISNLRARLYRGRGRGSNRRPVGTHSIKVPPGTFIPTPAAPVAFCPTLVGNTDMDPPPPPRTAAPPIRTSMSPPPSPTATQQQGTDSKIAKSRAPAIAFGKLSEKRIKDILKARGFVLWSSRGRHTAEYKDAIQSAKDALEEHMDAKKPVDEFDASVFTYECTTLSSKAKVAPSRNDESVEKRPGLRTSSKVRRSKKASSYEDTLDELDDIKSASSSLKAGKAISKINARNEEPIVDYEEEQVDEEE</sequence>
<dbReference type="PANTHER" id="PTHR45733:SF8">
    <property type="entry name" value="FORMIN-J"/>
    <property type="match status" value="1"/>
</dbReference>
<feature type="region of interest" description="Disordered" evidence="1">
    <location>
        <begin position="72"/>
        <end position="160"/>
    </location>
</feature>
<feature type="region of interest" description="Disordered" evidence="1">
    <location>
        <begin position="515"/>
        <end position="597"/>
    </location>
</feature>
<name>A0A3N4HIQ9_ASCIM</name>